<accession>A0A1B6H2F2</accession>
<gene>
    <name evidence="2" type="ORF">g.21370</name>
</gene>
<dbReference type="EMBL" id="GECZ01000928">
    <property type="protein sequence ID" value="JAS68841.1"/>
    <property type="molecule type" value="Transcribed_RNA"/>
</dbReference>
<reference evidence="2" key="1">
    <citation type="submission" date="2015-11" db="EMBL/GenBank/DDBJ databases">
        <title>De novo transcriptome assembly of four potential Pierce s Disease insect vectors from Arizona vineyards.</title>
        <authorList>
            <person name="Tassone E.E."/>
        </authorList>
    </citation>
    <scope>NUCLEOTIDE SEQUENCE</scope>
</reference>
<organism evidence="2">
    <name type="scientific">Cuerna arida</name>
    <dbReference type="NCBI Taxonomy" id="1464854"/>
    <lineage>
        <taxon>Eukaryota</taxon>
        <taxon>Metazoa</taxon>
        <taxon>Ecdysozoa</taxon>
        <taxon>Arthropoda</taxon>
        <taxon>Hexapoda</taxon>
        <taxon>Insecta</taxon>
        <taxon>Pterygota</taxon>
        <taxon>Neoptera</taxon>
        <taxon>Paraneoptera</taxon>
        <taxon>Hemiptera</taxon>
        <taxon>Auchenorrhyncha</taxon>
        <taxon>Membracoidea</taxon>
        <taxon>Cicadellidae</taxon>
        <taxon>Cicadellinae</taxon>
        <taxon>Proconiini</taxon>
        <taxon>Cuerna</taxon>
    </lineage>
</organism>
<dbReference type="PROSITE" id="PS50878">
    <property type="entry name" value="RT_POL"/>
    <property type="match status" value="1"/>
</dbReference>
<dbReference type="Pfam" id="PF00078">
    <property type="entry name" value="RVT_1"/>
    <property type="match status" value="1"/>
</dbReference>
<dbReference type="Gene3D" id="3.60.10.10">
    <property type="entry name" value="Endonuclease/exonuclease/phosphatase"/>
    <property type="match status" value="1"/>
</dbReference>
<feature type="non-terminal residue" evidence="2">
    <location>
        <position position="695"/>
    </location>
</feature>
<proteinExistence type="predicted"/>
<dbReference type="GO" id="GO:0071897">
    <property type="term" value="P:DNA biosynthetic process"/>
    <property type="evidence" value="ECO:0007669"/>
    <property type="project" value="UniProtKB-ARBA"/>
</dbReference>
<evidence type="ECO:0000259" key="1">
    <source>
        <dbReference type="PROSITE" id="PS50878"/>
    </source>
</evidence>
<dbReference type="InterPro" id="IPR043502">
    <property type="entry name" value="DNA/RNA_pol_sf"/>
</dbReference>
<dbReference type="SUPFAM" id="SSF56672">
    <property type="entry name" value="DNA/RNA polymerases"/>
    <property type="match status" value="1"/>
</dbReference>
<feature type="domain" description="Reverse transcriptase" evidence="1">
    <location>
        <begin position="535"/>
        <end position="695"/>
    </location>
</feature>
<name>A0A1B6H2F2_9HEMI</name>
<sequence length="695" mass="78524">MSAAAEFFRDCHRICDGEVNVSGVVVPVTPRALTNSHVSTSSAPSHSLLHCNIQGLTQRMKIDHFNVFLETLEVKPNFLCLTEHWFNESNILHLNKIHGYNLISSFPRVNTTRGGACVLVGDRVLSEPVQNLGCLSEEGVVECAAVDVKSSPPCLILCVYRPPKYDKANVDKFFSVLDQLLRKAHKKFKIGKIILTGDFNIDILTDNNLKYQFLNFLSSFDLHPNFHTPTRITPTSKTCLDNIFTNFRPHSCNIIATGLSDHLGNFVTFNIGTPKTSEATVSKRCFSEENILSFISEMRAEEWDSIFGENLNVNDRYKIFIGKVRHGLFSSFPLRNCRKLASQRGPKCWITPGIIVSSKRKRVLHELSKTSNDSGFINYVKRYKTTFKKCVKAAKLKNNSDYIKKSKNKVKAVWEVVAREGGRKDSKVEVDKLVENDVLISNKKEIADILNNHFCNIAKKLNLNPNKTHALNLVKNNEKPKVTLTSFRLTTEREVHQVVRSLEPKKSAGWDEVSPFLLKRCSHILTKPLTFLINDSIKHGVFPDLLKYSIVKAIPKKNNIFTLDNLRPISLLSVFSKVFERIIFLRLYEFLEDNNLLSCFQFGFRKGKSTTHAIFEFMDRIVNAVDGSQFAVGAFCDLSKAFDSVNFEILVEKLRCYGVSGSALGWLQSFLLGREQKVVVNSNAQSGYCEVVCGV</sequence>
<protein>
    <recommendedName>
        <fullName evidence="1">Reverse transcriptase domain-containing protein</fullName>
    </recommendedName>
</protein>
<dbReference type="InterPro" id="IPR000477">
    <property type="entry name" value="RT_dom"/>
</dbReference>
<dbReference type="SUPFAM" id="SSF56219">
    <property type="entry name" value="DNase I-like"/>
    <property type="match status" value="1"/>
</dbReference>
<dbReference type="AlphaFoldDB" id="A0A1B6H2F2"/>
<dbReference type="PANTHER" id="PTHR47510:SF3">
    <property type="entry name" value="ENDO_EXONUCLEASE_PHOSPHATASE DOMAIN-CONTAINING PROTEIN"/>
    <property type="match status" value="1"/>
</dbReference>
<dbReference type="InterPro" id="IPR036691">
    <property type="entry name" value="Endo/exonu/phosph_ase_sf"/>
</dbReference>
<dbReference type="PANTHER" id="PTHR47510">
    <property type="entry name" value="REVERSE TRANSCRIPTASE DOMAIN-CONTAINING PROTEIN"/>
    <property type="match status" value="1"/>
</dbReference>
<evidence type="ECO:0000313" key="2">
    <source>
        <dbReference type="EMBL" id="JAS68841.1"/>
    </source>
</evidence>